<dbReference type="SUPFAM" id="SSF53756">
    <property type="entry name" value="UDP-Glycosyltransferase/glycogen phosphorylase"/>
    <property type="match status" value="1"/>
</dbReference>
<dbReference type="OrthoDB" id="3302at2157"/>
<keyword evidence="2" id="KW-1185">Reference proteome</keyword>
<evidence type="ECO:0000313" key="2">
    <source>
        <dbReference type="Proteomes" id="UP000266745"/>
    </source>
</evidence>
<dbReference type="Proteomes" id="UP000266745">
    <property type="component" value="Chromosome"/>
</dbReference>
<dbReference type="EMBL" id="CP011097">
    <property type="protein sequence ID" value="AJZ76166.1"/>
    <property type="molecule type" value="Genomic_DNA"/>
</dbReference>
<protein>
    <recommendedName>
        <fullName evidence="3">UDP-N-acetylglucosamine 2-epimerase domain-containing protein</fullName>
    </recommendedName>
</protein>
<name>A0A3G1B209_9ARCH</name>
<dbReference type="STRING" id="1603555.SU86_007075"/>
<reference evidence="1 2" key="1">
    <citation type="journal article" date="2016" name="Sci. Rep.">
        <title>A novel ammonia-oxidizing archaeon from wastewater treatment plant: Its enrichment, physiological and genomic characteristics.</title>
        <authorList>
            <person name="Li Y."/>
            <person name="Ding K."/>
            <person name="Wen X."/>
            <person name="Zhang B."/>
            <person name="Shen B."/>
            <person name="Yang Y."/>
        </authorList>
    </citation>
    <scope>NUCLEOTIDE SEQUENCE [LARGE SCALE GENOMIC DNA]</scope>
    <source>
        <strain evidence="1 2">SAT1</strain>
    </source>
</reference>
<gene>
    <name evidence="1" type="ORF">SU86_007075</name>
</gene>
<organism evidence="1 2">
    <name type="scientific">Candidatus Nitrosotenuis cloacae</name>
    <dbReference type="NCBI Taxonomy" id="1603555"/>
    <lineage>
        <taxon>Archaea</taxon>
        <taxon>Nitrososphaerota</taxon>
        <taxon>Candidatus Nitrosotenuis</taxon>
    </lineage>
</organism>
<dbReference type="KEGG" id="tah:SU86_007075"/>
<dbReference type="GeneID" id="24874315"/>
<accession>A0A3G1B209</accession>
<evidence type="ECO:0000313" key="1">
    <source>
        <dbReference type="EMBL" id="AJZ76166.1"/>
    </source>
</evidence>
<evidence type="ECO:0008006" key="3">
    <source>
        <dbReference type="Google" id="ProtNLM"/>
    </source>
</evidence>
<dbReference type="AlphaFoldDB" id="A0A3G1B209"/>
<dbReference type="RefSeq" id="WP_048186856.1">
    <property type="nucleotide sequence ID" value="NZ_CP011097.1"/>
</dbReference>
<proteinExistence type="predicted"/>
<sequence>MNNTISILDENFDIIKLKEETIRHKTVQTFALNYFAHRTLEKNGLEHELGDQYLTKEDKTFIDDKSIDITTNWYNQDSLKPFLMYQGVNLGSLIELELFHYILSVYIKAISIFRIIEKENPKTIITSTNVDEFVKTICNTKNIKIISLQKPKTDSMYFDTINVKYNIGPIPISIKLSKNNYLKIKNIFDNITKSFFGLNSINLKHQKSVLLLDFNPVSYKTLLKELSKLDKNILLLNQRRPAIWNLKSIQIVKSTKCIILNLNDFEKYERNRIKMETIKLGENLTKMFELDDVFESIFTVQSYSLWNSIKNTFTKTCISRFTESLRRMTLLEHLFEGFDISVILEWAETAQEEKEILNLSKRKEIPSVLLQHGMLANSPPWDKFSRFLAHFSSPFMSDKQAVWGELTKSFALNHNHQEKDILISGSPRHDEFFHFSKATKDNGRILFTTTGASGVFAEGSTSDVHIKFENFVREVCRVSKKLGRQLIIKPHPQPDSINNMLELIKEIDDKIPIVLETDLKDLISSCELLITFNNSTTALESIILNKPTISLQIEKWAEESQIAKMNAVLSITKEQDIEDGIKKMLSNAELKNEINLNSKKFLEQYLSNHGCASQVLTKILDTF</sequence>